<dbReference type="Pfam" id="PF01875">
    <property type="entry name" value="Memo"/>
    <property type="match status" value="1"/>
</dbReference>
<dbReference type="PANTHER" id="PTHR11060">
    <property type="entry name" value="PROTEIN MEMO1"/>
    <property type="match status" value="1"/>
</dbReference>
<comment type="caution">
    <text evidence="2">The sequence shown here is derived from an EMBL/GenBank/DDBJ whole genome shotgun (WGS) entry which is preliminary data.</text>
</comment>
<dbReference type="OrthoDB" id="417112at2759"/>
<sequence>MMSRSAYHAGSWYSEQGPRLNKELTQWLDEVPPTTVDGVPIPVPGARAIIAPHAGYSYSGPAAAFAYKSINPDFVKRVFILGPSHHVRFSQCALSQCPQYETPLGNLILDTEIIEELKQTGHFEIMSQDIDEEEHSIEMHLPYTYKILESKIDSIKIVPVLVGSLTADKEMFYGKLFAPYLADPSNLFIISSDFCHWGHRFSYTYYSASPDSDGIYLSRRSDTSLTTPIYKSIENLDRKGMDIIEKINHKEFTSYLAKTKNTICGRHPIGVLLCAINALPNHNNNKNDSVVDESQQPKIRFIHYAQSSHVKHEGDSSVSYASAYVYLPQK</sequence>
<dbReference type="AlphaFoldDB" id="A0A015KJL5"/>
<protein>
    <submittedName>
        <fullName evidence="2">Mho1p</fullName>
    </submittedName>
</protein>
<proteinExistence type="inferred from homology"/>
<name>A0A015KJL5_RHIIW</name>
<comment type="similarity">
    <text evidence="1">Belongs to the MEMO1 family.</text>
</comment>
<evidence type="ECO:0000256" key="1">
    <source>
        <dbReference type="ARBA" id="ARBA00006315"/>
    </source>
</evidence>
<organism evidence="2 3">
    <name type="scientific">Rhizophagus irregularis (strain DAOM 197198w)</name>
    <name type="common">Glomus intraradices</name>
    <dbReference type="NCBI Taxonomy" id="1432141"/>
    <lineage>
        <taxon>Eukaryota</taxon>
        <taxon>Fungi</taxon>
        <taxon>Fungi incertae sedis</taxon>
        <taxon>Mucoromycota</taxon>
        <taxon>Glomeromycotina</taxon>
        <taxon>Glomeromycetes</taxon>
        <taxon>Glomerales</taxon>
        <taxon>Glomeraceae</taxon>
        <taxon>Rhizophagus</taxon>
    </lineage>
</organism>
<dbReference type="NCBIfam" id="TIGR04336">
    <property type="entry name" value="AmmeMemoSam_B"/>
    <property type="match status" value="1"/>
</dbReference>
<dbReference type="PANTHER" id="PTHR11060:SF0">
    <property type="entry name" value="PROTEIN MEMO1"/>
    <property type="match status" value="1"/>
</dbReference>
<dbReference type="HOGENOM" id="CLU_038085_0_0_1"/>
<reference evidence="2 3" key="1">
    <citation type="submission" date="2014-02" db="EMBL/GenBank/DDBJ databases">
        <title>Single nucleus genome sequencing reveals high similarity among nuclei of an endomycorrhizal fungus.</title>
        <authorList>
            <person name="Lin K."/>
            <person name="Geurts R."/>
            <person name="Zhang Z."/>
            <person name="Limpens E."/>
            <person name="Saunders D.G."/>
            <person name="Mu D."/>
            <person name="Pang E."/>
            <person name="Cao H."/>
            <person name="Cha H."/>
            <person name="Lin T."/>
            <person name="Zhou Q."/>
            <person name="Shang Y."/>
            <person name="Li Y."/>
            <person name="Ivanov S."/>
            <person name="Sharma T."/>
            <person name="Velzen R.V."/>
            <person name="Ruijter N.D."/>
            <person name="Aanen D.K."/>
            <person name="Win J."/>
            <person name="Kamoun S."/>
            <person name="Bisseling T."/>
            <person name="Huang S."/>
        </authorList>
    </citation>
    <scope>NUCLEOTIDE SEQUENCE [LARGE SCALE GENOMIC DNA]</scope>
    <source>
        <strain evidence="3">DAOM197198w</strain>
    </source>
</reference>
<accession>A0A015KJL5</accession>
<dbReference type="Proteomes" id="UP000022910">
    <property type="component" value="Unassembled WGS sequence"/>
</dbReference>
<dbReference type="HAMAP" id="MF_00055">
    <property type="entry name" value="MEMO1"/>
    <property type="match status" value="1"/>
</dbReference>
<dbReference type="Gene3D" id="3.40.830.10">
    <property type="entry name" value="LigB-like"/>
    <property type="match status" value="1"/>
</dbReference>
<dbReference type="InterPro" id="IPR002737">
    <property type="entry name" value="MEMO1_fam"/>
</dbReference>
<dbReference type="STRING" id="1432141.A0A015KJL5"/>
<dbReference type="OMA" id="MHLPYIH"/>
<keyword evidence="3" id="KW-1185">Reference proteome</keyword>
<dbReference type="CDD" id="cd07361">
    <property type="entry name" value="MEMO_like"/>
    <property type="match status" value="1"/>
</dbReference>
<gene>
    <name evidence="2" type="ORF">RirG_185110</name>
</gene>
<dbReference type="EMBL" id="JEMT01026149">
    <property type="protein sequence ID" value="EXX59866.1"/>
    <property type="molecule type" value="Genomic_DNA"/>
</dbReference>
<evidence type="ECO:0000313" key="2">
    <source>
        <dbReference type="EMBL" id="EXX59866.1"/>
    </source>
</evidence>
<evidence type="ECO:0000313" key="3">
    <source>
        <dbReference type="Proteomes" id="UP000022910"/>
    </source>
</evidence>